<dbReference type="VEuPathDB" id="FungiDB:PYU1_G008797"/>
<evidence type="ECO:0000313" key="4">
    <source>
        <dbReference type="EnsemblProtists" id="PYU1_T008815"/>
    </source>
</evidence>
<proteinExistence type="inferred from homology"/>
<dbReference type="InParanoid" id="K3WV18"/>
<dbReference type="eggNOG" id="KOG4546">
    <property type="taxonomic scope" value="Eukaryota"/>
</dbReference>
<evidence type="ECO:0000256" key="1">
    <source>
        <dbReference type="ARBA" id="ARBA00009505"/>
    </source>
</evidence>
<reference evidence="5" key="1">
    <citation type="journal article" date="2010" name="Genome Biol.">
        <title>Genome sequence of the necrotrophic plant pathogen Pythium ultimum reveals original pathogenicity mechanisms and effector repertoire.</title>
        <authorList>
            <person name="Levesque C.A."/>
            <person name="Brouwer H."/>
            <person name="Cano L."/>
            <person name="Hamilton J.P."/>
            <person name="Holt C."/>
            <person name="Huitema E."/>
            <person name="Raffaele S."/>
            <person name="Robideau G.P."/>
            <person name="Thines M."/>
            <person name="Win J."/>
            <person name="Zerillo M.M."/>
            <person name="Beakes G.W."/>
            <person name="Boore J.L."/>
            <person name="Busam D."/>
            <person name="Dumas B."/>
            <person name="Ferriera S."/>
            <person name="Fuerstenberg S.I."/>
            <person name="Gachon C.M."/>
            <person name="Gaulin E."/>
            <person name="Govers F."/>
            <person name="Grenville-Briggs L."/>
            <person name="Horner N."/>
            <person name="Hostetler J."/>
            <person name="Jiang R.H."/>
            <person name="Johnson J."/>
            <person name="Krajaejun T."/>
            <person name="Lin H."/>
            <person name="Meijer H.J."/>
            <person name="Moore B."/>
            <person name="Morris P."/>
            <person name="Phuntmart V."/>
            <person name="Puiu D."/>
            <person name="Shetty J."/>
            <person name="Stajich J.E."/>
            <person name="Tripathy S."/>
            <person name="Wawra S."/>
            <person name="van West P."/>
            <person name="Whitty B.R."/>
            <person name="Coutinho P.M."/>
            <person name="Henrissat B."/>
            <person name="Martin F."/>
            <person name="Thomas P.D."/>
            <person name="Tyler B.M."/>
            <person name="De Vries R.P."/>
            <person name="Kamoun S."/>
            <person name="Yandell M."/>
            <person name="Tisserat N."/>
            <person name="Buell C.R."/>
        </authorList>
    </citation>
    <scope>NUCLEOTIDE SEQUENCE</scope>
    <source>
        <strain evidence="5">DAOM:BR144</strain>
    </source>
</reference>
<dbReference type="GO" id="GO:0005778">
    <property type="term" value="C:peroxisomal membrane"/>
    <property type="evidence" value="ECO:0007669"/>
    <property type="project" value="UniProtKB-SubCell"/>
</dbReference>
<feature type="region of interest" description="Disordered" evidence="3">
    <location>
        <begin position="208"/>
        <end position="245"/>
    </location>
</feature>
<dbReference type="HOGENOM" id="CLU_059112_0_0_1"/>
<dbReference type="InterPro" id="IPR013919">
    <property type="entry name" value="Pex16"/>
</dbReference>
<evidence type="ECO:0000313" key="5">
    <source>
        <dbReference type="Proteomes" id="UP000019132"/>
    </source>
</evidence>
<dbReference type="AlphaFoldDB" id="K3WV18"/>
<comment type="similarity">
    <text evidence="1 2">Belongs to the peroxin-16 family.</text>
</comment>
<keyword evidence="5" id="KW-1185">Reference proteome</keyword>
<dbReference type="Proteomes" id="UP000019132">
    <property type="component" value="Unassembled WGS sequence"/>
</dbReference>
<reference evidence="5" key="2">
    <citation type="submission" date="2010-04" db="EMBL/GenBank/DDBJ databases">
        <authorList>
            <person name="Buell R."/>
            <person name="Hamilton J."/>
            <person name="Hostetler J."/>
        </authorList>
    </citation>
    <scope>NUCLEOTIDE SEQUENCE [LARGE SCALE GENOMIC DNA]</scope>
    <source>
        <strain evidence="5">DAOM:BR144</strain>
    </source>
</reference>
<name>K3WV18_GLOUD</name>
<comment type="subcellular location">
    <subcellularLocation>
        <location evidence="2">Peroxisome membrane</location>
    </subcellularLocation>
</comment>
<protein>
    <recommendedName>
        <fullName evidence="2">Peroxisomal membrane protein PEX16</fullName>
    </recommendedName>
</protein>
<dbReference type="PANTHER" id="PTHR13299">
    <property type="entry name" value="PEROXISOMAL MEMBRANE PROTEIN PEX16"/>
    <property type="match status" value="1"/>
</dbReference>
<keyword evidence="2" id="KW-0576">Peroxisome</keyword>
<dbReference type="OMA" id="PTWQSTY"/>
<reference evidence="4" key="3">
    <citation type="submission" date="2015-02" db="UniProtKB">
        <authorList>
            <consortium name="EnsemblProtists"/>
        </authorList>
    </citation>
    <scope>IDENTIFICATION</scope>
    <source>
        <strain evidence="4">DAOM BR144</strain>
    </source>
</reference>
<accession>K3WV18</accession>
<dbReference type="PANTHER" id="PTHR13299:SF0">
    <property type="entry name" value="PEROXISOMAL MEMBRANE PROTEIN PEX16"/>
    <property type="match status" value="1"/>
</dbReference>
<dbReference type="EMBL" id="GL376558">
    <property type="status" value="NOT_ANNOTATED_CDS"/>
    <property type="molecule type" value="Genomic_DNA"/>
</dbReference>
<sequence length="390" mass="42813">MATPDEEPVIVDAALATAHPAVEIVAQAAPVVEAVAAAPLVEKAAAATVAKSSSLLAQYEQWASAHSGVARNLETIFYIAPQFVPKTKVEPEIATQCGYSLAGLLHLYHDYILYKSSQDPDKKPDAVQQLTRLVRVPLSLLTHVQVFAEVMARKLGGEVGKWRMIVWLEVVKSVLRLILLIQQRRGVLIKGGKYKGVETSPKPSAFARFKKGSSEKRGARTGKSFGAKKVDEPVPEESPAADAKPNTVTFEDPTCVINKAPREELLLTGEVLHILRPVAYALLRIRRTEESWTPVVVAFLMEISGLWMSNAALKPVEKPNQKVKDELASRKMALLLYLLRDPVYASVTQPATGKVCDVLDYVPVAGRAIRFASTAVMNYYHQFHFYTSAS</sequence>
<organism evidence="4 5">
    <name type="scientific">Globisporangium ultimum (strain ATCC 200006 / CBS 805.95 / DAOM BR144)</name>
    <name type="common">Pythium ultimum</name>
    <dbReference type="NCBI Taxonomy" id="431595"/>
    <lineage>
        <taxon>Eukaryota</taxon>
        <taxon>Sar</taxon>
        <taxon>Stramenopiles</taxon>
        <taxon>Oomycota</taxon>
        <taxon>Peronosporomycetes</taxon>
        <taxon>Pythiales</taxon>
        <taxon>Pythiaceae</taxon>
        <taxon>Globisporangium</taxon>
    </lineage>
</organism>
<dbReference type="GO" id="GO:0007031">
    <property type="term" value="P:peroxisome organization"/>
    <property type="evidence" value="ECO:0007669"/>
    <property type="project" value="UniProtKB-KW"/>
</dbReference>
<dbReference type="EnsemblProtists" id="PYU1_T008815">
    <property type="protein sequence ID" value="PYU1_T008815"/>
    <property type="gene ID" value="PYU1_G008797"/>
</dbReference>
<evidence type="ECO:0000256" key="3">
    <source>
        <dbReference type="SAM" id="MobiDB-lite"/>
    </source>
</evidence>
<dbReference type="STRING" id="431595.K3WV18"/>
<dbReference type="Pfam" id="PF08610">
    <property type="entry name" value="Pex16"/>
    <property type="match status" value="1"/>
</dbReference>
<keyword evidence="2" id="KW-0962">Peroxisome biogenesis</keyword>
<evidence type="ECO:0000256" key="2">
    <source>
        <dbReference type="RuleBase" id="RU365003"/>
    </source>
</evidence>